<reference evidence="9" key="4">
    <citation type="submission" date="2025-09" db="UniProtKB">
        <authorList>
            <consortium name="Ensembl"/>
        </authorList>
    </citation>
    <scope>IDENTIFICATION</scope>
</reference>
<sequence>QTYIFLDLETTGLVNPQITEFCMLAVHANSLKCAPANIKTPRVTDKLVAVVDPLTQIQQRASEITGLTNRSIENNHKLPFDSEFCFAIKHFICRQSGPVCLVSHNGDKFDFPIFRNSIEKLIDPSHLGQIFCADTLVGLKQLNQKEKGSNFNNQRFKPSFKLLDVYTRCCGDLMFNWHSAENDSFALMQITMCKPELLIWLDQNKVLFTHNQPMYLKHVDEIREV</sequence>
<dbReference type="GO" id="GO:0006308">
    <property type="term" value="P:DNA catabolic process"/>
    <property type="evidence" value="ECO:0000318"/>
    <property type="project" value="GO_Central"/>
</dbReference>
<dbReference type="Ensembl" id="ENSCINT00000036644.1">
    <property type="protein sequence ID" value="ENSCINP00000032802.1"/>
    <property type="gene ID" value="ENSCING00000024367.1"/>
</dbReference>
<keyword evidence="3" id="KW-0479">Metal-binding</keyword>
<dbReference type="PANTHER" id="PTHR13058">
    <property type="entry name" value="THREE PRIME REPAIR EXONUCLEASE 1, 2"/>
    <property type="match status" value="1"/>
</dbReference>
<dbReference type="GO" id="GO:0005737">
    <property type="term" value="C:cytoplasm"/>
    <property type="evidence" value="ECO:0000318"/>
    <property type="project" value="GO_Central"/>
</dbReference>
<keyword evidence="6" id="KW-0460">Magnesium</keyword>
<dbReference type="GO" id="GO:0046872">
    <property type="term" value="F:metal ion binding"/>
    <property type="evidence" value="ECO:0007669"/>
    <property type="project" value="UniProtKB-KW"/>
</dbReference>
<dbReference type="InParanoid" id="H2XT18"/>
<dbReference type="Proteomes" id="UP000008144">
    <property type="component" value="Chromosome 4"/>
</dbReference>
<evidence type="ECO:0000256" key="3">
    <source>
        <dbReference type="ARBA" id="ARBA00022723"/>
    </source>
</evidence>
<keyword evidence="4" id="KW-0378">Hydrolase</keyword>
<dbReference type="GO" id="GO:0003676">
    <property type="term" value="F:nucleic acid binding"/>
    <property type="evidence" value="ECO:0007669"/>
    <property type="project" value="InterPro"/>
</dbReference>
<dbReference type="AlphaFoldDB" id="H2XT18"/>
<dbReference type="STRING" id="7719.ENSCINP00000032802"/>
<comment type="similarity">
    <text evidence="7">Belongs to the exonuclease superfamily. TREX family.</text>
</comment>
<dbReference type="GO" id="GO:0008296">
    <property type="term" value="F:3'-5'-DNA exonuclease activity"/>
    <property type="evidence" value="ECO:0000318"/>
    <property type="project" value="GO_Central"/>
</dbReference>
<dbReference type="FunFam" id="3.30.420.10:FF:000279">
    <property type="entry name" value="Three prime repair exonuclease, putative"/>
    <property type="match status" value="1"/>
</dbReference>
<dbReference type="EMBL" id="EAAA01001876">
    <property type="status" value="NOT_ANNOTATED_CDS"/>
    <property type="molecule type" value="Genomic_DNA"/>
</dbReference>
<proteinExistence type="inferred from homology"/>
<dbReference type="InterPro" id="IPR040393">
    <property type="entry name" value="TREX1/2"/>
</dbReference>
<evidence type="ECO:0000313" key="10">
    <source>
        <dbReference type="Proteomes" id="UP000008144"/>
    </source>
</evidence>
<protein>
    <recommendedName>
        <fullName evidence="8">Exonuclease domain-containing protein</fullName>
    </recommendedName>
</protein>
<dbReference type="OMA" id="XSARISH"/>
<comment type="cofactor">
    <cofactor evidence="1">
        <name>Mg(2+)</name>
        <dbReference type="ChEBI" id="CHEBI:18420"/>
    </cofactor>
</comment>
<dbReference type="InterPro" id="IPR036397">
    <property type="entry name" value="RNaseH_sf"/>
</dbReference>
<evidence type="ECO:0000313" key="9">
    <source>
        <dbReference type="Ensembl" id="ENSCINP00000032802.1"/>
    </source>
</evidence>
<evidence type="ECO:0000256" key="6">
    <source>
        <dbReference type="ARBA" id="ARBA00022842"/>
    </source>
</evidence>
<evidence type="ECO:0000256" key="5">
    <source>
        <dbReference type="ARBA" id="ARBA00022839"/>
    </source>
</evidence>
<dbReference type="GeneTree" id="ENSGT00390000012715"/>
<dbReference type="InterPro" id="IPR013520">
    <property type="entry name" value="Ribonucl_H"/>
</dbReference>
<dbReference type="SMART" id="SM00479">
    <property type="entry name" value="EXOIII"/>
    <property type="match status" value="1"/>
</dbReference>
<dbReference type="SUPFAM" id="SSF53098">
    <property type="entry name" value="Ribonuclease H-like"/>
    <property type="match status" value="1"/>
</dbReference>
<feature type="domain" description="Exonuclease" evidence="8">
    <location>
        <begin position="2"/>
        <end position="200"/>
    </location>
</feature>
<organism evidence="9 10">
    <name type="scientific">Ciona intestinalis</name>
    <name type="common">Transparent sea squirt</name>
    <name type="synonym">Ascidia intestinalis</name>
    <dbReference type="NCBI Taxonomy" id="7719"/>
    <lineage>
        <taxon>Eukaryota</taxon>
        <taxon>Metazoa</taxon>
        <taxon>Chordata</taxon>
        <taxon>Tunicata</taxon>
        <taxon>Ascidiacea</taxon>
        <taxon>Phlebobranchia</taxon>
        <taxon>Cionidae</taxon>
        <taxon>Ciona</taxon>
    </lineage>
</organism>
<evidence type="ECO:0000256" key="7">
    <source>
        <dbReference type="ARBA" id="ARBA00025769"/>
    </source>
</evidence>
<reference evidence="10" key="1">
    <citation type="journal article" date="2002" name="Science">
        <title>The draft genome of Ciona intestinalis: insights into chordate and vertebrate origins.</title>
        <authorList>
            <person name="Dehal P."/>
            <person name="Satou Y."/>
            <person name="Campbell R.K."/>
            <person name="Chapman J."/>
            <person name="Degnan B."/>
            <person name="De Tomaso A."/>
            <person name="Davidson B."/>
            <person name="Di Gregorio A."/>
            <person name="Gelpke M."/>
            <person name="Goodstein D.M."/>
            <person name="Harafuji N."/>
            <person name="Hastings K.E."/>
            <person name="Ho I."/>
            <person name="Hotta K."/>
            <person name="Huang W."/>
            <person name="Kawashima T."/>
            <person name="Lemaire P."/>
            <person name="Martinez D."/>
            <person name="Meinertzhagen I.A."/>
            <person name="Necula S."/>
            <person name="Nonaka M."/>
            <person name="Putnam N."/>
            <person name="Rash S."/>
            <person name="Saiga H."/>
            <person name="Satake M."/>
            <person name="Terry A."/>
            <person name="Yamada L."/>
            <person name="Wang H.G."/>
            <person name="Awazu S."/>
            <person name="Azumi K."/>
            <person name="Boore J."/>
            <person name="Branno M."/>
            <person name="Chin-Bow S."/>
            <person name="DeSantis R."/>
            <person name="Doyle S."/>
            <person name="Francino P."/>
            <person name="Keys D.N."/>
            <person name="Haga S."/>
            <person name="Hayashi H."/>
            <person name="Hino K."/>
            <person name="Imai K.S."/>
            <person name="Inaba K."/>
            <person name="Kano S."/>
            <person name="Kobayashi K."/>
            <person name="Kobayashi M."/>
            <person name="Lee B.I."/>
            <person name="Makabe K.W."/>
            <person name="Manohar C."/>
            <person name="Matassi G."/>
            <person name="Medina M."/>
            <person name="Mochizuki Y."/>
            <person name="Mount S."/>
            <person name="Morishita T."/>
            <person name="Miura S."/>
            <person name="Nakayama A."/>
            <person name="Nishizaka S."/>
            <person name="Nomoto H."/>
            <person name="Ohta F."/>
            <person name="Oishi K."/>
            <person name="Rigoutsos I."/>
            <person name="Sano M."/>
            <person name="Sasaki A."/>
            <person name="Sasakura Y."/>
            <person name="Shoguchi E."/>
            <person name="Shin-i T."/>
            <person name="Spagnuolo A."/>
            <person name="Stainier D."/>
            <person name="Suzuki M.M."/>
            <person name="Tassy O."/>
            <person name="Takatori N."/>
            <person name="Tokuoka M."/>
            <person name="Yagi K."/>
            <person name="Yoshizaki F."/>
            <person name="Wada S."/>
            <person name="Zhang C."/>
            <person name="Hyatt P.D."/>
            <person name="Larimer F."/>
            <person name="Detter C."/>
            <person name="Doggett N."/>
            <person name="Glavina T."/>
            <person name="Hawkins T."/>
            <person name="Richardson P."/>
            <person name="Lucas S."/>
            <person name="Kohara Y."/>
            <person name="Levine M."/>
            <person name="Satoh N."/>
            <person name="Rokhsar D.S."/>
        </authorList>
    </citation>
    <scope>NUCLEOTIDE SEQUENCE [LARGE SCALE GENOMIC DNA]</scope>
</reference>
<keyword evidence="5" id="KW-0269">Exonuclease</keyword>
<dbReference type="HOGENOM" id="CLU_067419_1_0_1"/>
<dbReference type="InterPro" id="IPR012337">
    <property type="entry name" value="RNaseH-like_sf"/>
</dbReference>
<evidence type="ECO:0000256" key="2">
    <source>
        <dbReference type="ARBA" id="ARBA00022722"/>
    </source>
</evidence>
<keyword evidence="2" id="KW-0540">Nuclease</keyword>
<evidence type="ECO:0000256" key="4">
    <source>
        <dbReference type="ARBA" id="ARBA00022801"/>
    </source>
</evidence>
<keyword evidence="10" id="KW-1185">Reference proteome</keyword>
<accession>H2XT18</accession>
<reference evidence="9" key="3">
    <citation type="submission" date="2025-08" db="UniProtKB">
        <authorList>
            <consortium name="Ensembl"/>
        </authorList>
    </citation>
    <scope>IDENTIFICATION</scope>
</reference>
<dbReference type="PANTHER" id="PTHR13058:SF19">
    <property type="entry name" value="LD40940P"/>
    <property type="match status" value="1"/>
</dbReference>
<evidence type="ECO:0000256" key="1">
    <source>
        <dbReference type="ARBA" id="ARBA00001946"/>
    </source>
</evidence>
<dbReference type="Gene3D" id="3.30.420.10">
    <property type="entry name" value="Ribonuclease H-like superfamily/Ribonuclease H"/>
    <property type="match status" value="1"/>
</dbReference>
<name>H2XT18_CIOIN</name>
<reference evidence="9" key="2">
    <citation type="journal article" date="2008" name="Genome Biol.">
        <title>Improved genome assembly and evidence-based global gene model set for the chordate Ciona intestinalis: new insight into intron and operon populations.</title>
        <authorList>
            <person name="Satou Y."/>
            <person name="Mineta K."/>
            <person name="Ogasawara M."/>
            <person name="Sasakura Y."/>
            <person name="Shoguchi E."/>
            <person name="Ueno K."/>
            <person name="Yamada L."/>
            <person name="Matsumoto J."/>
            <person name="Wasserscheid J."/>
            <person name="Dewar K."/>
            <person name="Wiley G.B."/>
            <person name="Macmil S.L."/>
            <person name="Roe B.A."/>
            <person name="Zeller R.W."/>
            <person name="Hastings K.E."/>
            <person name="Lemaire P."/>
            <person name="Lindquist E."/>
            <person name="Endo T."/>
            <person name="Hotta K."/>
            <person name="Inaba K."/>
        </authorList>
    </citation>
    <scope>NUCLEOTIDE SEQUENCE [LARGE SCALE GENOMIC DNA]</scope>
    <source>
        <strain evidence="9">wild type</strain>
    </source>
</reference>
<evidence type="ECO:0000259" key="8">
    <source>
        <dbReference type="SMART" id="SM00479"/>
    </source>
</evidence>